<evidence type="ECO:0000256" key="1">
    <source>
        <dbReference type="SAM" id="SignalP"/>
    </source>
</evidence>
<dbReference type="Proteomes" id="UP000655225">
    <property type="component" value="Unassembled WGS sequence"/>
</dbReference>
<organism evidence="2 3">
    <name type="scientific">Tetracentron sinense</name>
    <name type="common">Spur-leaf</name>
    <dbReference type="NCBI Taxonomy" id="13715"/>
    <lineage>
        <taxon>Eukaryota</taxon>
        <taxon>Viridiplantae</taxon>
        <taxon>Streptophyta</taxon>
        <taxon>Embryophyta</taxon>
        <taxon>Tracheophyta</taxon>
        <taxon>Spermatophyta</taxon>
        <taxon>Magnoliopsida</taxon>
        <taxon>Trochodendrales</taxon>
        <taxon>Trochodendraceae</taxon>
        <taxon>Tetracentron</taxon>
    </lineage>
</organism>
<proteinExistence type="predicted"/>
<protein>
    <submittedName>
        <fullName evidence="2">Uncharacterized protein</fullName>
    </submittedName>
</protein>
<comment type="caution">
    <text evidence="2">The sequence shown here is derived from an EMBL/GenBank/DDBJ whole genome shotgun (WGS) entry which is preliminary data.</text>
</comment>
<reference evidence="2 3" key="1">
    <citation type="submission" date="2020-04" db="EMBL/GenBank/DDBJ databases">
        <title>Plant Genome Project.</title>
        <authorList>
            <person name="Zhang R.-G."/>
        </authorList>
    </citation>
    <scope>NUCLEOTIDE SEQUENCE [LARGE SCALE GENOMIC DNA]</scope>
    <source>
        <strain evidence="2">YNK0</strain>
        <tissue evidence="2">Leaf</tissue>
    </source>
</reference>
<name>A0A834YPE9_TETSI</name>
<keyword evidence="1" id="KW-0732">Signal</keyword>
<dbReference type="EMBL" id="JABCRI010000015">
    <property type="protein sequence ID" value="KAF8393029.1"/>
    <property type="molecule type" value="Genomic_DNA"/>
</dbReference>
<accession>A0A834YPE9</accession>
<evidence type="ECO:0000313" key="2">
    <source>
        <dbReference type="EMBL" id="KAF8393029.1"/>
    </source>
</evidence>
<sequence>MLRMNELMGFWSWLWTCPSSGDLLLQFEGFRPKPPNKLPSPSGFLLLVIRVRFRFSPHEISYSRVSGHVSSRVMIIELLLKEMPSRPAESRAMAWEKDYEFGAESAEGEEDECDEY</sequence>
<dbReference type="AlphaFoldDB" id="A0A834YPE9"/>
<feature type="chain" id="PRO_5032527566" evidence="1">
    <location>
        <begin position="22"/>
        <end position="116"/>
    </location>
</feature>
<evidence type="ECO:0000313" key="3">
    <source>
        <dbReference type="Proteomes" id="UP000655225"/>
    </source>
</evidence>
<gene>
    <name evidence="2" type="ORF">HHK36_021270</name>
</gene>
<feature type="signal peptide" evidence="1">
    <location>
        <begin position="1"/>
        <end position="21"/>
    </location>
</feature>
<keyword evidence="3" id="KW-1185">Reference proteome</keyword>